<evidence type="ECO:0000256" key="1">
    <source>
        <dbReference type="ARBA" id="ARBA00004123"/>
    </source>
</evidence>
<evidence type="ECO:0000256" key="7">
    <source>
        <dbReference type="ARBA" id="ARBA00023163"/>
    </source>
</evidence>
<dbReference type="PANTHER" id="PTHR13059">
    <property type="entry name" value="HMG-BOX TRANSCRIPTION FACTOR BBX"/>
    <property type="match status" value="1"/>
</dbReference>
<dbReference type="PROSITE" id="PS50118">
    <property type="entry name" value="HMG_BOX_2"/>
    <property type="match status" value="1"/>
</dbReference>
<proteinExistence type="predicted"/>
<feature type="DNA-binding region" description="HMG box" evidence="13">
    <location>
        <begin position="80"/>
        <end position="148"/>
    </location>
</feature>
<comment type="subcellular location">
    <subcellularLocation>
        <location evidence="1">Nucleus</location>
    </subcellularLocation>
</comment>
<evidence type="ECO:0000256" key="11">
    <source>
        <dbReference type="ARBA" id="ARBA00082639"/>
    </source>
</evidence>
<evidence type="ECO:0000256" key="8">
    <source>
        <dbReference type="ARBA" id="ARBA00023242"/>
    </source>
</evidence>
<organism evidence="16 17">
    <name type="scientific">Syrrhaptes paradoxus</name>
    <name type="common">Pallas's sandgrouse</name>
    <dbReference type="NCBI Taxonomy" id="302527"/>
    <lineage>
        <taxon>Eukaryota</taxon>
        <taxon>Metazoa</taxon>
        <taxon>Chordata</taxon>
        <taxon>Craniata</taxon>
        <taxon>Vertebrata</taxon>
        <taxon>Euteleostomi</taxon>
        <taxon>Archelosauria</taxon>
        <taxon>Archosauria</taxon>
        <taxon>Dinosauria</taxon>
        <taxon>Saurischia</taxon>
        <taxon>Theropoda</taxon>
        <taxon>Coelurosauria</taxon>
        <taxon>Aves</taxon>
        <taxon>Neognathae</taxon>
        <taxon>Neoaves</taxon>
        <taxon>Columbimorphae</taxon>
        <taxon>Pterocliformes</taxon>
        <taxon>Pteroclidae</taxon>
        <taxon>Syrrhaptes</taxon>
    </lineage>
</organism>
<evidence type="ECO:0000256" key="5">
    <source>
        <dbReference type="ARBA" id="ARBA00023015"/>
    </source>
</evidence>
<accession>A0A7L3BCS0</accession>
<evidence type="ECO:0000256" key="10">
    <source>
        <dbReference type="ARBA" id="ARBA00073049"/>
    </source>
</evidence>
<feature type="compositionally biased region" description="Basic and acidic residues" evidence="14">
    <location>
        <begin position="527"/>
        <end position="543"/>
    </location>
</feature>
<feature type="region of interest" description="Disordered" evidence="14">
    <location>
        <begin position="902"/>
        <end position="930"/>
    </location>
</feature>
<feature type="non-terminal residue" evidence="16">
    <location>
        <position position="930"/>
    </location>
</feature>
<keyword evidence="3" id="KW-0597">Phosphoprotein</keyword>
<dbReference type="FunFam" id="1.10.30.10:FF:000014">
    <property type="entry name" value="HMG box transcription factor BBX"/>
    <property type="match status" value="1"/>
</dbReference>
<protein>
    <recommendedName>
        <fullName evidence="10">HMG box transcription factor BBX</fullName>
    </recommendedName>
    <alternativeName>
        <fullName evidence="12">Bobby sox homolog</fullName>
    </alternativeName>
    <alternativeName>
        <fullName evidence="11">HMG box-containing protein 2</fullName>
    </alternativeName>
</protein>
<keyword evidence="5" id="KW-0805">Transcription regulation</keyword>
<dbReference type="InterPro" id="IPR036910">
    <property type="entry name" value="HMG_box_dom_sf"/>
</dbReference>
<evidence type="ECO:0000256" key="3">
    <source>
        <dbReference type="ARBA" id="ARBA00022553"/>
    </source>
</evidence>
<dbReference type="Gene3D" id="1.10.30.10">
    <property type="entry name" value="High mobility group box domain"/>
    <property type="match status" value="1"/>
</dbReference>
<feature type="compositionally biased region" description="Basic and acidic residues" evidence="14">
    <location>
        <begin position="489"/>
        <end position="499"/>
    </location>
</feature>
<dbReference type="SMART" id="SM00398">
    <property type="entry name" value="HMG"/>
    <property type="match status" value="1"/>
</dbReference>
<evidence type="ECO:0000313" key="17">
    <source>
        <dbReference type="Proteomes" id="UP000536260"/>
    </source>
</evidence>
<feature type="region of interest" description="Disordered" evidence="14">
    <location>
        <begin position="37"/>
        <end position="80"/>
    </location>
</feature>
<evidence type="ECO:0000256" key="12">
    <source>
        <dbReference type="ARBA" id="ARBA00082897"/>
    </source>
</evidence>
<keyword evidence="6 13" id="KW-0238">DNA-binding</keyword>
<dbReference type="PANTHER" id="PTHR13059:SF10">
    <property type="entry name" value="HMG BOX TRANSCRIPTION FACTOR BBX"/>
    <property type="match status" value="1"/>
</dbReference>
<keyword evidence="4" id="KW-0832">Ubl conjugation</keyword>
<comment type="function">
    <text evidence="9">Transcription factor that is necessary for cell cycle progression from G1 to S phase.</text>
</comment>
<dbReference type="InterPro" id="IPR019102">
    <property type="entry name" value="TF_HMG_box_BBX_DUF2028"/>
</dbReference>
<dbReference type="GO" id="GO:0005634">
    <property type="term" value="C:nucleus"/>
    <property type="evidence" value="ECO:0007669"/>
    <property type="project" value="UniProtKB-SubCell"/>
</dbReference>
<evidence type="ECO:0000256" key="4">
    <source>
        <dbReference type="ARBA" id="ARBA00022843"/>
    </source>
</evidence>
<keyword evidence="2" id="KW-1017">Isopeptide bond</keyword>
<evidence type="ECO:0000256" key="13">
    <source>
        <dbReference type="PROSITE-ProRule" id="PRU00267"/>
    </source>
</evidence>
<feature type="compositionally biased region" description="Basic and acidic residues" evidence="14">
    <location>
        <begin position="1"/>
        <end position="18"/>
    </location>
</feature>
<evidence type="ECO:0000259" key="15">
    <source>
        <dbReference type="PROSITE" id="PS50118"/>
    </source>
</evidence>
<comment type="caution">
    <text evidence="16">The sequence shown here is derived from an EMBL/GenBank/DDBJ whole genome shotgun (WGS) entry which is preliminary data.</text>
</comment>
<dbReference type="Proteomes" id="UP000536260">
    <property type="component" value="Unassembled WGS sequence"/>
</dbReference>
<reference evidence="16 17" key="1">
    <citation type="submission" date="2019-09" db="EMBL/GenBank/DDBJ databases">
        <title>Bird 10,000 Genomes (B10K) Project - Family phase.</title>
        <authorList>
            <person name="Zhang G."/>
        </authorList>
    </citation>
    <scope>NUCLEOTIDE SEQUENCE [LARGE SCALE GENOMIC DNA]</scope>
    <source>
        <strain evidence="16">B10K-DU-003-42</strain>
        <tissue evidence="16">Mixed tissue sample</tissue>
    </source>
</reference>
<feature type="compositionally biased region" description="Polar residues" evidence="14">
    <location>
        <begin position="845"/>
        <end position="867"/>
    </location>
</feature>
<dbReference type="InterPro" id="IPR009071">
    <property type="entry name" value="HMG_box_dom"/>
</dbReference>
<keyword evidence="8 13" id="KW-0539">Nucleus</keyword>
<dbReference type="InterPro" id="IPR052412">
    <property type="entry name" value="CC-Dev_Transcription_Reg"/>
</dbReference>
<feature type="region of interest" description="Disordered" evidence="14">
    <location>
        <begin position="1"/>
        <end position="25"/>
    </location>
</feature>
<feature type="region of interest" description="Disordered" evidence="14">
    <location>
        <begin position="828"/>
        <end position="876"/>
    </location>
</feature>
<feature type="non-terminal residue" evidence="16">
    <location>
        <position position="1"/>
    </location>
</feature>
<feature type="compositionally biased region" description="Acidic residues" evidence="14">
    <location>
        <begin position="39"/>
        <end position="52"/>
    </location>
</feature>
<evidence type="ECO:0000256" key="9">
    <source>
        <dbReference type="ARBA" id="ARBA00056859"/>
    </source>
</evidence>
<dbReference type="AlphaFoldDB" id="A0A7L3BCS0"/>
<evidence type="ECO:0000256" key="14">
    <source>
        <dbReference type="SAM" id="MobiDB-lite"/>
    </source>
</evidence>
<dbReference type="CDD" id="cd21989">
    <property type="entry name" value="HMG-box_HBP2"/>
    <property type="match status" value="1"/>
</dbReference>
<feature type="domain" description="HMG box" evidence="15">
    <location>
        <begin position="80"/>
        <end position="148"/>
    </location>
</feature>
<dbReference type="InterPro" id="IPR049523">
    <property type="entry name" value="BBX_HMG-box"/>
</dbReference>
<dbReference type="GO" id="GO:0000981">
    <property type="term" value="F:DNA-binding transcription factor activity, RNA polymerase II-specific"/>
    <property type="evidence" value="ECO:0007669"/>
    <property type="project" value="TreeGrafter"/>
</dbReference>
<dbReference type="EMBL" id="VZTO01027963">
    <property type="protein sequence ID" value="NXT30202.1"/>
    <property type="molecule type" value="Genomic_DNA"/>
</dbReference>
<feature type="compositionally biased region" description="Acidic residues" evidence="14">
    <location>
        <begin position="63"/>
        <end position="75"/>
    </location>
</feature>
<feature type="compositionally biased region" description="Polar residues" evidence="14">
    <location>
        <begin position="715"/>
        <end position="729"/>
    </location>
</feature>
<dbReference type="Pfam" id="PF09667">
    <property type="entry name" value="DUF2028"/>
    <property type="match status" value="1"/>
</dbReference>
<feature type="region of interest" description="Disordered" evidence="14">
    <location>
        <begin position="626"/>
        <end position="645"/>
    </location>
</feature>
<feature type="region of interest" description="Disordered" evidence="14">
    <location>
        <begin position="433"/>
        <end position="475"/>
    </location>
</feature>
<feature type="compositionally biased region" description="Basic and acidic residues" evidence="14">
    <location>
        <begin position="385"/>
        <end position="394"/>
    </location>
</feature>
<name>A0A7L3BCS0_9AVES</name>
<sequence>MKGSSRNKDHSTEGEGTGKRPKRKCLQWHPLLAKKLLDFSEEEEEEEEEEDIDKVPLLGADGLEQDPDETEDDESSEQRARRPMNAFLLFCKRHRSLVRKEHPRLDNRGATKILADWWAVLDPKEKQKYTDMAKEYKDAFMKANPGYKWCPTTNKPVKTQTATVTNKKKLWAFASDSAKDLPSPKKVTKSEEMPQLNFAMADPTQMGGLSMLLLAGEHALTAQEVSSSTCQSDATNSTEACQKSSLFQFAEISSSTSQPGVLGAVKQTEDSALFQFAEISSNTSQLSTPEPVKHCGKSALFQLAEVKLYPLASQWEAVCIFPPKKMCLASEGVKVKEPGKTKVEALEDVGREVTEEMDVEELEKIKDSCKGKVEQSEMENMQSQDETKAEESETAKCRDFTSLAMENSPFARNDSTKDHMCCSPELSMADMNILGLKPEKIKKKKKKNKLDRHMNEKSTPKKPCKKRQSSESDIESVMYTIEAVAKGDWGAERLVETPRKKPRPVSNVKGSVLDTKSPKKKVKSKEKKTSKEKPPETTKESKPPDFLSIAPSKEVPCEASDNIKVEPLTPTEEVVPQSLPGQVKTEDSDCVKKIETCGSRKSERSCKGALYKTLVSEGMLTSLRANVDRGKRSSGKGNSSDHEGCWNEESWAFSQSGTSGNKKLKRPKPKEEFVFGLAKLEEEFEKKFNSLPQYSPITFDRKNSSVPRKKRKVGSGSSEQPKSNKGSFQSQKKNFFHKIVSKVKHRRKLNVPDTGTVAEFFYIQNCIFILSAILSEDRNSSESAWKNKISISALNTPEPAMMHEPLVGSQKRKARKTKITHLVRTADGRVSPAGATLEEKPKELPQSTLQKTSSAETDCNTERSGNTETEENHSITSDMPAVSAFFSLAALAEVAAMENVHRSQRATPLPHDGQPNEMSQAPVLISCADQ</sequence>
<feature type="region of interest" description="Disordered" evidence="14">
    <location>
        <begin position="370"/>
        <end position="394"/>
    </location>
</feature>
<evidence type="ECO:0000256" key="2">
    <source>
        <dbReference type="ARBA" id="ARBA00022499"/>
    </source>
</evidence>
<gene>
    <name evidence="16" type="primary">Bbx</name>
    <name evidence="16" type="ORF">SYRPAR_R10487</name>
</gene>
<feature type="region of interest" description="Disordered" evidence="14">
    <location>
        <begin position="699"/>
        <end position="729"/>
    </location>
</feature>
<dbReference type="GO" id="GO:0000977">
    <property type="term" value="F:RNA polymerase II transcription regulatory region sequence-specific DNA binding"/>
    <property type="evidence" value="ECO:0007669"/>
    <property type="project" value="TreeGrafter"/>
</dbReference>
<keyword evidence="17" id="KW-1185">Reference proteome</keyword>
<feature type="region of interest" description="Disordered" evidence="14">
    <location>
        <begin position="488"/>
        <end position="587"/>
    </location>
</feature>
<dbReference type="SUPFAM" id="SSF47095">
    <property type="entry name" value="HMG-box"/>
    <property type="match status" value="1"/>
</dbReference>
<feature type="compositionally biased region" description="Basic residues" evidence="14">
    <location>
        <begin position="440"/>
        <end position="450"/>
    </location>
</feature>
<dbReference type="Pfam" id="PF00505">
    <property type="entry name" value="HMG_box"/>
    <property type="match status" value="1"/>
</dbReference>
<keyword evidence="7" id="KW-0804">Transcription</keyword>
<evidence type="ECO:0000256" key="6">
    <source>
        <dbReference type="ARBA" id="ARBA00023125"/>
    </source>
</evidence>
<evidence type="ECO:0000313" key="16">
    <source>
        <dbReference type="EMBL" id="NXT30202.1"/>
    </source>
</evidence>